<dbReference type="InterPro" id="IPR029044">
    <property type="entry name" value="Nucleotide-diphossugar_trans"/>
</dbReference>
<dbReference type="PANTHER" id="PTHR48090">
    <property type="entry name" value="UNDECAPRENYL-PHOSPHATE 4-DEOXY-4-FORMAMIDO-L-ARABINOSE TRANSFERASE-RELATED"/>
    <property type="match status" value="1"/>
</dbReference>
<gene>
    <name evidence="3" type="ORF">NCTC10951_01504</name>
</gene>
<feature type="domain" description="Glycosyltransferase 2-like" evidence="2">
    <location>
        <begin position="11"/>
        <end position="162"/>
    </location>
</feature>
<dbReference type="SUPFAM" id="SSF53448">
    <property type="entry name" value="Nucleotide-diphospho-sugar transferases"/>
    <property type="match status" value="1"/>
</dbReference>
<comment type="similarity">
    <text evidence="1">Belongs to the glycosyltransferase 2 family.</text>
</comment>
<dbReference type="InterPro" id="IPR050256">
    <property type="entry name" value="Glycosyltransferase_2"/>
</dbReference>
<evidence type="ECO:0000256" key="1">
    <source>
        <dbReference type="ARBA" id="ARBA00006739"/>
    </source>
</evidence>
<protein>
    <submittedName>
        <fullName evidence="3">Putative glucosyl-3-phosphoglycerate synthase</fullName>
    </submittedName>
</protein>
<dbReference type="EMBL" id="LR134477">
    <property type="protein sequence ID" value="VEI16106.1"/>
    <property type="molecule type" value="Genomic_DNA"/>
</dbReference>
<sequence length="251" mass="26956">MATVQHDSLAIMPAWNEAAVIGSVIEEVRRVAGDKVDVLVVSDGSADATAQIARDHGAAVLDLPLNLGVGGAMRAGYLYAERHGYRRAIQLDADGQHDPAEIETLFAAAEAEDADLVIGARFAGKGDYKVRGPRQWAMKLLAVILSRVCGTRLTDTTSGFKLANSRTIRLFAHDYPAEYLGDTIEALVIAKRSGLRIRQAAVAMRPRAGGTPSHSPLKAARFLIRAFLALGVALTRPSSRFKVTEVREVQG</sequence>
<dbReference type="AlphaFoldDB" id="A0A3S4Z8T2"/>
<name>A0A3S4Z8T2_ACTVI</name>
<dbReference type="Pfam" id="PF00535">
    <property type="entry name" value="Glycos_transf_2"/>
    <property type="match status" value="1"/>
</dbReference>
<dbReference type="OrthoDB" id="9810303at2"/>
<proteinExistence type="inferred from homology"/>
<accession>A0A3S4Z8T2</accession>
<dbReference type="Proteomes" id="UP000268658">
    <property type="component" value="Chromosome"/>
</dbReference>
<organism evidence="3 4">
    <name type="scientific">Actinomyces viscosus</name>
    <dbReference type="NCBI Taxonomy" id="1656"/>
    <lineage>
        <taxon>Bacteria</taxon>
        <taxon>Bacillati</taxon>
        <taxon>Actinomycetota</taxon>
        <taxon>Actinomycetes</taxon>
        <taxon>Actinomycetales</taxon>
        <taxon>Actinomycetaceae</taxon>
        <taxon>Actinomyces</taxon>
    </lineage>
</organism>
<dbReference type="PANTHER" id="PTHR48090:SF7">
    <property type="entry name" value="RFBJ PROTEIN"/>
    <property type="match status" value="1"/>
</dbReference>
<evidence type="ECO:0000313" key="4">
    <source>
        <dbReference type="Proteomes" id="UP000268658"/>
    </source>
</evidence>
<dbReference type="InterPro" id="IPR001173">
    <property type="entry name" value="Glyco_trans_2-like"/>
</dbReference>
<evidence type="ECO:0000259" key="2">
    <source>
        <dbReference type="Pfam" id="PF00535"/>
    </source>
</evidence>
<dbReference type="RefSeq" id="WP_126414083.1">
    <property type="nucleotide sequence ID" value="NZ_JASPER010000006.1"/>
</dbReference>
<reference evidence="3 4" key="1">
    <citation type="submission" date="2018-12" db="EMBL/GenBank/DDBJ databases">
        <authorList>
            <consortium name="Pathogen Informatics"/>
        </authorList>
    </citation>
    <scope>NUCLEOTIDE SEQUENCE [LARGE SCALE GENOMIC DNA]</scope>
    <source>
        <strain evidence="3 4">NCTC10951</strain>
    </source>
</reference>
<dbReference type="Gene3D" id="3.90.550.10">
    <property type="entry name" value="Spore Coat Polysaccharide Biosynthesis Protein SpsA, Chain A"/>
    <property type="match status" value="1"/>
</dbReference>
<evidence type="ECO:0000313" key="3">
    <source>
        <dbReference type="EMBL" id="VEI16106.1"/>
    </source>
</evidence>
<dbReference type="CDD" id="cd04179">
    <property type="entry name" value="DPM_DPG-synthase_like"/>
    <property type="match status" value="1"/>
</dbReference>
<dbReference type="KEGG" id="avc:NCTC10951_01504"/>